<dbReference type="SUPFAM" id="SSF53187">
    <property type="entry name" value="Zn-dependent exopeptidases"/>
    <property type="match status" value="1"/>
</dbReference>
<evidence type="ECO:0000256" key="5">
    <source>
        <dbReference type="ARBA" id="ARBA00022801"/>
    </source>
</evidence>
<organism evidence="9 10">
    <name type="scientific">Ellagibacter isourolithinifaciens</name>
    <dbReference type="NCBI Taxonomy" id="2137581"/>
    <lineage>
        <taxon>Bacteria</taxon>
        <taxon>Bacillati</taxon>
        <taxon>Actinomycetota</taxon>
        <taxon>Coriobacteriia</taxon>
        <taxon>Eggerthellales</taxon>
        <taxon>Eggerthellaceae</taxon>
        <taxon>Ellagibacter</taxon>
    </lineage>
</organism>
<evidence type="ECO:0000313" key="9">
    <source>
        <dbReference type="EMBL" id="KAB1636959.1"/>
    </source>
</evidence>
<dbReference type="InterPro" id="IPR010964">
    <property type="entry name" value="M20A_pepV-rel"/>
</dbReference>
<dbReference type="GO" id="GO:0008777">
    <property type="term" value="F:acetylornithine deacetylase activity"/>
    <property type="evidence" value="ECO:0007669"/>
    <property type="project" value="TreeGrafter"/>
</dbReference>
<dbReference type="GeneID" id="98658628"/>
<reference evidence="9 10" key="1">
    <citation type="submission" date="2019-09" db="EMBL/GenBank/DDBJ databases">
        <title>Whole genome shotgun sequencing (WGS) of Ellagibacter isourolithinifaciens DSM 104140(T) and Adlercreutzia muris DSM 29508(T).</title>
        <authorList>
            <person name="Stoll D.A."/>
            <person name="Danylec N."/>
            <person name="Huch M."/>
        </authorList>
    </citation>
    <scope>NUCLEOTIDE SEQUENCE [LARGE SCALE GENOMIC DNA]</scope>
    <source>
        <strain evidence="9 10">DSM 104140</strain>
    </source>
</reference>
<comment type="cofactor">
    <cofactor evidence="1">
        <name>Zn(2+)</name>
        <dbReference type="ChEBI" id="CHEBI:29105"/>
    </cofactor>
</comment>
<comment type="caution">
    <text evidence="9">The sequence shown here is derived from an EMBL/GenBank/DDBJ whole genome shotgun (WGS) entry which is preliminary data.</text>
</comment>
<keyword evidence="8" id="KW-0482">Metalloprotease</keyword>
<evidence type="ECO:0000313" key="10">
    <source>
        <dbReference type="Proteomes" id="UP000468668"/>
    </source>
</evidence>
<dbReference type="EMBL" id="WAJR01000031">
    <property type="protein sequence ID" value="KAB1636959.1"/>
    <property type="molecule type" value="Genomic_DNA"/>
</dbReference>
<sequence>MEDVLAGEIDSYLEKNWESIVADIERVVRIESTEDLPAAKPGAPFGPGPRAALTEALDIARGMGFEVHDVDGYVGYADLPGESDTQIGIIGHVDVVPAGPGWTVEPFAVTRREGYLMGRGVIDDKGPIVTTLHAVKFWLDKGEKLPYTIRVIFGANEETGMHDVPYYRERFADPAFLFTPDAEFPVSYGEKGLYDATLTSKRFEDGAIIDIEGGAAPNAVPGIAHAIVRADASTLPAAEGIVVTDAGEGTARIDAQGKAAHASLPHLGKSAIDLLVAYLLENDVCTADEKAFFELVRKLTSATDGSNLGIKTADEHFGELTVVGGTICMQDGRVRQTLDSRFPTSTTPEELTSTLAALASEVGADFEATRMVEPFLIDPESGYVQALLSAYNEATGEHAKPFTQGGGTYARKFSCAASFGPEMPWIEMPEWAGGMHGPDETVPEELLKKAFKIYALTIARLMELDL</sequence>
<keyword evidence="6" id="KW-0862">Zinc</keyword>
<dbReference type="Pfam" id="PF01546">
    <property type="entry name" value="Peptidase_M20"/>
    <property type="match status" value="1"/>
</dbReference>
<name>A0A6N6NJU3_9ACTN</name>
<dbReference type="SUPFAM" id="SSF55031">
    <property type="entry name" value="Bacterial exopeptidase dimerisation domain"/>
    <property type="match status" value="1"/>
</dbReference>
<keyword evidence="3" id="KW-0645">Protease</keyword>
<keyword evidence="4" id="KW-0479">Metal-binding</keyword>
<keyword evidence="10" id="KW-1185">Reference proteome</keyword>
<dbReference type="AlphaFoldDB" id="A0A6N6NJU3"/>
<dbReference type="InterPro" id="IPR036264">
    <property type="entry name" value="Bact_exopeptidase_dim_dom"/>
</dbReference>
<protein>
    <submittedName>
        <fullName evidence="9">M20 family metallopeptidase</fullName>
    </submittedName>
</protein>
<accession>A0A6N6NJU3</accession>
<dbReference type="GO" id="GO:0006526">
    <property type="term" value="P:L-arginine biosynthetic process"/>
    <property type="evidence" value="ECO:0007669"/>
    <property type="project" value="TreeGrafter"/>
</dbReference>
<evidence type="ECO:0000256" key="6">
    <source>
        <dbReference type="ARBA" id="ARBA00022833"/>
    </source>
</evidence>
<dbReference type="Gene3D" id="3.40.630.10">
    <property type="entry name" value="Zn peptidases"/>
    <property type="match status" value="1"/>
</dbReference>
<dbReference type="PANTHER" id="PTHR43808">
    <property type="entry name" value="ACETYLORNITHINE DEACETYLASE"/>
    <property type="match status" value="1"/>
</dbReference>
<dbReference type="GO" id="GO:0008270">
    <property type="term" value="F:zinc ion binding"/>
    <property type="evidence" value="ECO:0007669"/>
    <property type="project" value="InterPro"/>
</dbReference>
<dbReference type="InterPro" id="IPR050072">
    <property type="entry name" value="Peptidase_M20A"/>
</dbReference>
<dbReference type="GO" id="GO:0008237">
    <property type="term" value="F:metallopeptidase activity"/>
    <property type="evidence" value="ECO:0007669"/>
    <property type="project" value="UniProtKB-KW"/>
</dbReference>
<dbReference type="GO" id="GO:0016805">
    <property type="term" value="F:dipeptidase activity"/>
    <property type="evidence" value="ECO:0007669"/>
    <property type="project" value="UniProtKB-KW"/>
</dbReference>
<dbReference type="OrthoDB" id="7055905at2"/>
<comment type="similarity">
    <text evidence="2">Belongs to the peptidase M20A family.</text>
</comment>
<evidence type="ECO:0000256" key="3">
    <source>
        <dbReference type="ARBA" id="ARBA00022670"/>
    </source>
</evidence>
<proteinExistence type="inferred from homology"/>
<evidence type="ECO:0000256" key="2">
    <source>
        <dbReference type="ARBA" id="ARBA00006247"/>
    </source>
</evidence>
<dbReference type="GO" id="GO:0006508">
    <property type="term" value="P:proteolysis"/>
    <property type="evidence" value="ECO:0007669"/>
    <property type="project" value="UniProtKB-KW"/>
</dbReference>
<dbReference type="PANTHER" id="PTHR43808:SF31">
    <property type="entry name" value="N-ACETYL-L-CITRULLINE DEACETYLASE"/>
    <property type="match status" value="1"/>
</dbReference>
<evidence type="ECO:0000256" key="8">
    <source>
        <dbReference type="ARBA" id="ARBA00023049"/>
    </source>
</evidence>
<keyword evidence="5" id="KW-0378">Hydrolase</keyword>
<dbReference type="PROSITE" id="PS00758">
    <property type="entry name" value="ARGE_DAPE_CPG2_1"/>
    <property type="match status" value="1"/>
</dbReference>
<evidence type="ECO:0000256" key="7">
    <source>
        <dbReference type="ARBA" id="ARBA00022997"/>
    </source>
</evidence>
<dbReference type="NCBIfam" id="TIGR01887">
    <property type="entry name" value="dipeptidaselike"/>
    <property type="match status" value="1"/>
</dbReference>
<dbReference type="InterPro" id="IPR002933">
    <property type="entry name" value="Peptidase_M20"/>
</dbReference>
<dbReference type="InterPro" id="IPR001261">
    <property type="entry name" value="ArgE/DapE_CS"/>
</dbReference>
<keyword evidence="7" id="KW-0224">Dipeptidase</keyword>
<dbReference type="RefSeq" id="WP_158050264.1">
    <property type="nucleotide sequence ID" value="NZ_WAJR01000031.1"/>
</dbReference>
<dbReference type="Proteomes" id="UP000468668">
    <property type="component" value="Unassembled WGS sequence"/>
</dbReference>
<evidence type="ECO:0000256" key="1">
    <source>
        <dbReference type="ARBA" id="ARBA00001947"/>
    </source>
</evidence>
<dbReference type="Gene3D" id="3.30.70.360">
    <property type="match status" value="2"/>
</dbReference>
<evidence type="ECO:0000256" key="4">
    <source>
        <dbReference type="ARBA" id="ARBA00022723"/>
    </source>
</evidence>
<gene>
    <name evidence="9" type="ORF">F8C90_09410</name>
</gene>